<name>E1SQ08_FERBD</name>
<dbReference type="GO" id="GO:0005737">
    <property type="term" value="C:cytoplasm"/>
    <property type="evidence" value="ECO:0007669"/>
    <property type="project" value="TreeGrafter"/>
</dbReference>
<proteinExistence type="predicted"/>
<dbReference type="Proteomes" id="UP000006683">
    <property type="component" value="Chromosome"/>
</dbReference>
<accession>E1SQ08</accession>
<evidence type="ECO:0000313" key="3">
    <source>
        <dbReference type="Proteomes" id="UP000006683"/>
    </source>
</evidence>
<dbReference type="EMBL" id="CP002209">
    <property type="protein sequence ID" value="ADN75803.1"/>
    <property type="molecule type" value="Genomic_DNA"/>
</dbReference>
<reference evidence="2 3" key="1">
    <citation type="journal article" date="2010" name="Stand. Genomic Sci.">
        <title>Complete genome sequence of Ferrimonas balearica type strain (PAT).</title>
        <authorList>
            <person name="Nolan M."/>
            <person name="Sikorski J."/>
            <person name="Davenport K."/>
            <person name="Lucas S."/>
            <person name="Glavina Del Rio T."/>
            <person name="Tice H."/>
            <person name="Cheng J."/>
            <person name="Goodwin L."/>
            <person name="Pitluck S."/>
            <person name="Liolios K."/>
            <person name="Ivanova N."/>
            <person name="Mavromatis K."/>
            <person name="Ovchinnikova G."/>
            <person name="Pati A."/>
            <person name="Chen A."/>
            <person name="Palaniappan K."/>
            <person name="Land M."/>
            <person name="Hauser L."/>
            <person name="Chang Y."/>
            <person name="Jeffries C."/>
            <person name="Tapia R."/>
            <person name="Brettin T."/>
            <person name="Detter J."/>
            <person name="Han C."/>
            <person name="Yasawong M."/>
            <person name="Rohde M."/>
            <person name="Tindall B."/>
            <person name="Goker M."/>
            <person name="Woyke T."/>
            <person name="Bristow J."/>
            <person name="Eisen J."/>
            <person name="Markowitz V."/>
            <person name="Hugenholtz P."/>
            <person name="Kyrpides N."/>
            <person name="Klenk H."/>
            <person name="Lapidus A."/>
        </authorList>
    </citation>
    <scope>NUCLEOTIDE SEQUENCE [LARGE SCALE GENOMIC DNA]</scope>
    <source>
        <strain evidence="3">DSM 9799 / CCM 4581 / KCTC 23876 / PAT</strain>
    </source>
</reference>
<dbReference type="HOGENOM" id="CLU_1025831_0_0_6"/>
<feature type="domain" description="Aminoglycoside phosphotransferase" evidence="1">
    <location>
        <begin position="22"/>
        <end position="229"/>
    </location>
</feature>
<dbReference type="GO" id="GO:0006646">
    <property type="term" value="P:phosphatidylethanolamine biosynthetic process"/>
    <property type="evidence" value="ECO:0007669"/>
    <property type="project" value="TreeGrafter"/>
</dbReference>
<dbReference type="RefSeq" id="WP_013345109.1">
    <property type="nucleotide sequence ID" value="NC_014541.1"/>
</dbReference>
<keyword evidence="2" id="KW-0808">Transferase</keyword>
<dbReference type="InterPro" id="IPR011009">
    <property type="entry name" value="Kinase-like_dom_sf"/>
</dbReference>
<dbReference type="Gene3D" id="3.30.200.20">
    <property type="entry name" value="Phosphorylase Kinase, domain 1"/>
    <property type="match status" value="1"/>
</dbReference>
<dbReference type="STRING" id="550540.Fbal_1599"/>
<dbReference type="InterPro" id="IPR002575">
    <property type="entry name" value="Aminoglycoside_PTrfase"/>
</dbReference>
<gene>
    <name evidence="2" type="ordered locus">Fbal_1599</name>
</gene>
<evidence type="ECO:0000313" key="2">
    <source>
        <dbReference type="EMBL" id="ADN75803.1"/>
    </source>
</evidence>
<sequence>MPEQLKHALARLKTAGFCWQRIQPLDGGLGNRLWRLQGAGDWVLRLHNPELAFCVDREQEPRAWRACAERGLAPSLCHWEPDFSVSQYAGSSPSQPQEQPLLALMLALHQLPGHWNPVDPVVRIRQYLETPSEALRHYWPQLPQLAAQLALSKLPDGFCHHDLHCGNLLIDSKGQWRVIDFEYAGRGSPLMDLAPWLDGTDPGLTSPLWREYLIQRGLSPDQQEWTAMRAAMALYGLLGAAWSERMDRCHSDRIYSQWRKHYLEQVRVWLP</sequence>
<dbReference type="eggNOG" id="COG0510">
    <property type="taxonomic scope" value="Bacteria"/>
</dbReference>
<dbReference type="PANTHER" id="PTHR22603:SF66">
    <property type="entry name" value="ETHANOLAMINE KINASE"/>
    <property type="match status" value="1"/>
</dbReference>
<dbReference type="SUPFAM" id="SSF56112">
    <property type="entry name" value="Protein kinase-like (PK-like)"/>
    <property type="match status" value="1"/>
</dbReference>
<organism evidence="2 3">
    <name type="scientific">Ferrimonas balearica (strain DSM 9799 / CCM 4581 / KCTC 23876 / PAT)</name>
    <dbReference type="NCBI Taxonomy" id="550540"/>
    <lineage>
        <taxon>Bacteria</taxon>
        <taxon>Pseudomonadati</taxon>
        <taxon>Pseudomonadota</taxon>
        <taxon>Gammaproteobacteria</taxon>
        <taxon>Alteromonadales</taxon>
        <taxon>Ferrimonadaceae</taxon>
        <taxon>Ferrimonas</taxon>
    </lineage>
</organism>
<dbReference type="GO" id="GO:0004305">
    <property type="term" value="F:ethanolamine kinase activity"/>
    <property type="evidence" value="ECO:0007669"/>
    <property type="project" value="TreeGrafter"/>
</dbReference>
<dbReference type="Gene3D" id="3.90.1200.10">
    <property type="match status" value="1"/>
</dbReference>
<dbReference type="GeneID" id="67181809"/>
<dbReference type="PANTHER" id="PTHR22603">
    <property type="entry name" value="CHOLINE/ETHANOALAMINE KINASE"/>
    <property type="match status" value="1"/>
</dbReference>
<dbReference type="Pfam" id="PF01636">
    <property type="entry name" value="APH"/>
    <property type="match status" value="1"/>
</dbReference>
<evidence type="ECO:0000259" key="1">
    <source>
        <dbReference type="Pfam" id="PF01636"/>
    </source>
</evidence>
<protein>
    <submittedName>
        <fullName evidence="2">Aminoglycoside phosphotransferase</fullName>
    </submittedName>
</protein>
<keyword evidence="3" id="KW-1185">Reference proteome</keyword>
<dbReference type="KEGG" id="fbl:Fbal_1599"/>
<dbReference type="AlphaFoldDB" id="E1SQ08"/>